<evidence type="ECO:0000313" key="1">
    <source>
        <dbReference type="EMBL" id="EDO19619.1"/>
    </source>
</evidence>
<dbReference type="Proteomes" id="UP000000267">
    <property type="component" value="Unassembled WGS sequence"/>
</dbReference>
<dbReference type="Pfam" id="PF00300">
    <property type="entry name" value="His_Phos_1"/>
    <property type="match status" value="1"/>
</dbReference>
<protein>
    <recommendedName>
        <fullName evidence="3">Phosphoglycerate mutase</fullName>
    </recommendedName>
</protein>
<dbReference type="RefSeq" id="XP_001647477.1">
    <property type="nucleotide sequence ID" value="XM_001647427.1"/>
</dbReference>
<dbReference type="KEGG" id="vpo:Kpol_1018p158"/>
<dbReference type="Gene3D" id="3.40.50.1240">
    <property type="entry name" value="Phosphoglycerate mutase-like"/>
    <property type="match status" value="1"/>
</dbReference>
<dbReference type="PANTHER" id="PTHR48100">
    <property type="entry name" value="BROAD-SPECIFICITY PHOSPHATASE YOR283W-RELATED"/>
    <property type="match status" value="1"/>
</dbReference>
<keyword evidence="2" id="KW-1185">Reference proteome</keyword>
<dbReference type="eggNOG" id="KOG4754">
    <property type="taxonomic scope" value="Eukaryota"/>
</dbReference>
<dbReference type="AlphaFoldDB" id="A7TDZ9"/>
<dbReference type="InterPro" id="IPR013078">
    <property type="entry name" value="His_Pase_superF_clade-1"/>
</dbReference>
<dbReference type="InterPro" id="IPR029033">
    <property type="entry name" value="His_PPase_superfam"/>
</dbReference>
<dbReference type="GO" id="GO:0016791">
    <property type="term" value="F:phosphatase activity"/>
    <property type="evidence" value="ECO:0007669"/>
    <property type="project" value="TreeGrafter"/>
</dbReference>
<evidence type="ECO:0008006" key="3">
    <source>
        <dbReference type="Google" id="ProtNLM"/>
    </source>
</evidence>
<sequence>MTVGTENSAFKALPGYFRAYAKREDESVDSTEVNHLELLQNDSWRDLYESLPEDTDTHHYKLVVFARHGQGYHNAAIERYGEDVWNAKWALLDGDEYGNWVDSKLTPVGKKQVQTTGVNVLYPLTREIGFQPHAFFSSPMRRCLETFAESWNACFQQLSQESYEETIRVKILENMRETLGRHTCDKRVDHSTTVSEYQPYSLQSGHTIHWHFEEDYPELDQLWLSDYRETVPEMDTRVKSGLIQIFKSIGKEEKFISVTCHSGVIGSVLRNLDHPRVDNLQTGNLVVAVVEVNIEQLN</sequence>
<organism evidence="2">
    <name type="scientific">Vanderwaltozyma polyspora (strain ATCC 22028 / DSM 70294 / BCRC 21397 / CBS 2163 / NBRC 10782 / NRRL Y-8283 / UCD 57-17)</name>
    <name type="common">Kluyveromyces polysporus</name>
    <dbReference type="NCBI Taxonomy" id="436907"/>
    <lineage>
        <taxon>Eukaryota</taxon>
        <taxon>Fungi</taxon>
        <taxon>Dikarya</taxon>
        <taxon>Ascomycota</taxon>
        <taxon>Saccharomycotina</taxon>
        <taxon>Saccharomycetes</taxon>
        <taxon>Saccharomycetales</taxon>
        <taxon>Saccharomycetaceae</taxon>
        <taxon>Vanderwaltozyma</taxon>
    </lineage>
</organism>
<gene>
    <name evidence="1" type="ORF">Kpol_1018p158</name>
</gene>
<name>A7TDZ9_VANPO</name>
<dbReference type="CDD" id="cd07040">
    <property type="entry name" value="HP"/>
    <property type="match status" value="1"/>
</dbReference>
<dbReference type="EMBL" id="DS480378">
    <property type="protein sequence ID" value="EDO19619.1"/>
    <property type="molecule type" value="Genomic_DNA"/>
</dbReference>
<dbReference type="OMA" id="HGLGVHN"/>
<dbReference type="SMART" id="SM00855">
    <property type="entry name" value="PGAM"/>
    <property type="match status" value="1"/>
</dbReference>
<dbReference type="PhylomeDB" id="A7TDZ9"/>
<dbReference type="FunCoup" id="A7TDZ9">
    <property type="interactions" value="196"/>
</dbReference>
<dbReference type="InParanoid" id="A7TDZ9"/>
<dbReference type="HOGENOM" id="CLU_039184_0_0_1"/>
<accession>A7TDZ9</accession>
<dbReference type="FunFam" id="3.40.50.1240:FF:000054">
    <property type="entry name" value="Putative phosphomutase"/>
    <property type="match status" value="1"/>
</dbReference>
<dbReference type="GO" id="GO:0005777">
    <property type="term" value="C:peroxisome"/>
    <property type="evidence" value="ECO:0007669"/>
    <property type="project" value="EnsemblFungi"/>
</dbReference>
<dbReference type="PANTHER" id="PTHR48100:SF1">
    <property type="entry name" value="HISTIDINE PHOSPHATASE FAMILY PROTEIN-RELATED"/>
    <property type="match status" value="1"/>
</dbReference>
<dbReference type="InterPro" id="IPR050275">
    <property type="entry name" value="PGM_Phosphatase"/>
</dbReference>
<reference evidence="1 2" key="1">
    <citation type="journal article" date="2007" name="Proc. Natl. Acad. Sci. U.S.A.">
        <title>Independent sorting-out of thousands of duplicated gene pairs in two yeast species descended from a whole-genome duplication.</title>
        <authorList>
            <person name="Scannell D.R."/>
            <person name="Frank A.C."/>
            <person name="Conant G.C."/>
            <person name="Byrne K.P."/>
            <person name="Woolfit M."/>
            <person name="Wolfe K.H."/>
        </authorList>
    </citation>
    <scope>NUCLEOTIDE SEQUENCE [LARGE SCALE GENOMIC DNA]</scope>
    <source>
        <strain evidence="2">ATCC 22028 / DSM 70294 / BCRC 21397 / CBS 2163 / NBRC 10782 / NRRL Y-8283 / UCD 57-17</strain>
    </source>
</reference>
<evidence type="ECO:0000313" key="2">
    <source>
        <dbReference type="Proteomes" id="UP000000267"/>
    </source>
</evidence>
<proteinExistence type="predicted"/>
<dbReference type="SUPFAM" id="SSF53254">
    <property type="entry name" value="Phosphoglycerate mutase-like"/>
    <property type="match status" value="1"/>
</dbReference>
<dbReference type="OrthoDB" id="496981at2759"/>
<dbReference type="GeneID" id="5547983"/>